<reference evidence="1" key="1">
    <citation type="journal article" date="2018" name="J. Ind. Microbiol. Biotechnol.">
        <title>Genome mining reveals uncommon alkylpyrones as type III PKS products from myxobacteria.</title>
        <authorList>
            <person name="Hug J.J."/>
            <person name="Panter F."/>
            <person name="Krug D."/>
            <person name="Muller R."/>
        </authorList>
    </citation>
    <scope>NUCLEOTIDE SEQUENCE</scope>
    <source>
        <strain evidence="1">MSr9335</strain>
    </source>
</reference>
<protein>
    <recommendedName>
        <fullName evidence="2">Lipoprotein</fullName>
    </recommendedName>
</protein>
<dbReference type="PROSITE" id="PS51257">
    <property type="entry name" value="PROKAR_LIPOPROTEIN"/>
    <property type="match status" value="1"/>
</dbReference>
<evidence type="ECO:0008006" key="2">
    <source>
        <dbReference type="Google" id="ProtNLM"/>
    </source>
</evidence>
<dbReference type="AlphaFoldDB" id="A0A3Q8I1Q1"/>
<dbReference type="EMBL" id="MH908880">
    <property type="protein sequence ID" value="AYM52639.1"/>
    <property type="molecule type" value="Genomic_DNA"/>
</dbReference>
<name>A0A3Q8I1Q1_9BACT</name>
<proteinExistence type="predicted"/>
<evidence type="ECO:0000313" key="1">
    <source>
        <dbReference type="EMBL" id="AYM52639.1"/>
    </source>
</evidence>
<sequence>MRNTMLMTWGIVGFAVTGGCSLPLEDGDREYGERAADTPATSAREAASASGDWQFRYDEVHQEVTARRGGAVLVYPLRDMGAEGARMITSFKGHDGATWTLPNDDSSANQGAEEVGQSHDPVVVIGPPPRVATPPVYGAGSRGGASGHGPPPGWNSANWGKACRIAAAMAGVAGCAAITAQCAVGTAITVGTVVIPCSLFIAFACTATNGAATAYMEGCPK</sequence>
<accession>A0A3Q8I1Q1</accession>
<organism evidence="1">
    <name type="scientific">Aetherobacter sp</name>
    <dbReference type="NCBI Taxonomy" id="2022431"/>
    <lineage>
        <taxon>Bacteria</taxon>
        <taxon>Pseudomonadati</taxon>
        <taxon>Myxococcota</taxon>
        <taxon>Polyangia</taxon>
        <taxon>Polyangiales</taxon>
        <taxon>Polyangiaceae</taxon>
        <taxon>Aetherobacter</taxon>
    </lineage>
</organism>